<dbReference type="NCBIfam" id="TIGR03696">
    <property type="entry name" value="Rhs_assc_core"/>
    <property type="match status" value="1"/>
</dbReference>
<dbReference type="Gene3D" id="2.180.10.10">
    <property type="entry name" value="RHS repeat-associated core"/>
    <property type="match status" value="1"/>
</dbReference>
<name>A0ABW7LZF0_9PSED</name>
<dbReference type="InterPro" id="IPR050708">
    <property type="entry name" value="T6SS_VgrG/RHS"/>
</dbReference>
<organism evidence="1 2">
    <name type="scientific">Pseudomonas kulmbachensis</name>
    <dbReference type="NCBI Taxonomy" id="3043408"/>
    <lineage>
        <taxon>Bacteria</taxon>
        <taxon>Pseudomonadati</taxon>
        <taxon>Pseudomonadota</taxon>
        <taxon>Gammaproteobacteria</taxon>
        <taxon>Pseudomonadales</taxon>
        <taxon>Pseudomonadaceae</taxon>
        <taxon>Pseudomonas</taxon>
    </lineage>
</organism>
<reference evidence="1 2" key="1">
    <citation type="submission" date="2024-10" db="EMBL/GenBank/DDBJ databases">
        <title>Aeromonas and Pseudomonas from the Cagarras Archipelago, Rio de Janeiro, Brazil.</title>
        <authorList>
            <person name="Canellas A.L.B."/>
            <person name="Laport M.S."/>
        </authorList>
    </citation>
    <scope>NUCLEOTIDE SEQUENCE [LARGE SCALE GENOMIC DNA]</scope>
    <source>
        <strain evidence="1 2">CPF-4</strain>
    </source>
</reference>
<dbReference type="InterPro" id="IPR022385">
    <property type="entry name" value="Rhs_assc_core"/>
</dbReference>
<proteinExistence type="predicted"/>
<protein>
    <submittedName>
        <fullName evidence="1">RHS repeat domain-containing protein</fullName>
    </submittedName>
</protein>
<dbReference type="EMBL" id="JBINXB010000004">
    <property type="protein sequence ID" value="MFH6565518.1"/>
    <property type="molecule type" value="Genomic_DNA"/>
</dbReference>
<keyword evidence="2" id="KW-1185">Reference proteome</keyword>
<evidence type="ECO:0000313" key="1">
    <source>
        <dbReference type="EMBL" id="MFH6565518.1"/>
    </source>
</evidence>
<dbReference type="PANTHER" id="PTHR32305:SF15">
    <property type="entry name" value="PROTEIN RHSA-RELATED"/>
    <property type="match status" value="1"/>
</dbReference>
<dbReference type="RefSeq" id="WP_395246751.1">
    <property type="nucleotide sequence ID" value="NZ_JBINXA010000027.1"/>
</dbReference>
<dbReference type="Proteomes" id="UP001609821">
    <property type="component" value="Unassembled WGS sequence"/>
</dbReference>
<dbReference type="PANTHER" id="PTHR32305">
    <property type="match status" value="1"/>
</dbReference>
<gene>
    <name evidence="1" type="ORF">ACHMWK_05940</name>
</gene>
<evidence type="ECO:0000313" key="2">
    <source>
        <dbReference type="Proteomes" id="UP001609821"/>
    </source>
</evidence>
<accession>A0ABW7LZF0</accession>
<sequence>MMNIHCHTPTLTTIDSRGLTVRSITYCRSASDADAEVRINRTRFDEAGRVVAQWDPRLWVLHGSDASTPANAEHLYTLTGIPLRSLSVDAGLRVSLPGEVGQLLHSWDGRGSQQHIQYDTLLRPLAIFEHESNAPVSCTERYIYGSVDPICIDHNQYGQLIRHDDPAGTRHFNAFGLTGQVIEQTQQFLQALNLPHWPSGESERDCLLEPGGGASTLFAHNGMGEVVQQIDALGNRNMFAHTVDGQLYETRLHLKNAPGPQVLVHGIQYSACGQIQQQTAGNGVVSVFDYCPRSDRLLRLRASVAQHKALQDLNYVYDPVGNILSIEDKALPIRYFANQCIEPINRYRYDSLYQLISATGWEAGAASKGPAQIRNPQAVATYRQTYRYDAGGNLLETVHQGAQSHGLRLTAGKYSNRCLPEQDARPLTEAQIASGFDQSGNLLALDKGRTLSWDLRNQLSEVRPVERESGLDDNERYIYGADGMRQRKIRSTQTRTRTLISETRYLPGLEMRIDRVTGTTLGVITAQTGRISVQVLQWETPLPRQLACEQLCYSLADHLGSCTLELDSNAKIVSRETYHPYATTAFSERGNSSESSFRTLRYSAKERDATGLYYYGLRYCVMGWRWINPDPSGVIYGLNQYRAVRNNPIVYRDPDGLVEVSCVDKEDRPYDTLAEQGAIHPLQAAGMGSVRRYFSNTTDSATRNYRDQIPVALNDVIERRGPAFTNTHEAHVIAAARTGTAVPAGSVLYHSGELTCGMLNVLVGEKITSEIVGPLTCAVNSPIEDQAVLAARREGVADVIGVVGAVAKHARNPVVSFAGQMAVKFSRLMKKSEAQTQMQYAQLMDTAIRYAVIPAQTSMPSMAINRLPVDAHFAALTDSPIALESLVSSGRYSAMNRRLFAAAFDQASNPRQGSGARSNF</sequence>
<comment type="caution">
    <text evidence="1">The sequence shown here is derived from an EMBL/GenBank/DDBJ whole genome shotgun (WGS) entry which is preliminary data.</text>
</comment>